<comment type="subcellular location">
    <subcellularLocation>
        <location evidence="1">Membrane</location>
    </subcellularLocation>
</comment>
<dbReference type="Proteomes" id="UP000189670">
    <property type="component" value="Unassembled WGS sequence"/>
</dbReference>
<proteinExistence type="predicted"/>
<gene>
    <name evidence="4" type="ORF">OMM_04699</name>
</gene>
<evidence type="ECO:0000256" key="2">
    <source>
        <dbReference type="ARBA" id="ARBA00023136"/>
    </source>
</evidence>
<evidence type="ECO:0000256" key="1">
    <source>
        <dbReference type="ARBA" id="ARBA00004370"/>
    </source>
</evidence>
<dbReference type="Pfam" id="PF01103">
    <property type="entry name" value="Omp85"/>
    <property type="match status" value="1"/>
</dbReference>
<accession>A0A1V1P004</accession>
<keyword evidence="2" id="KW-0472">Membrane</keyword>
<organism evidence="4 5">
    <name type="scientific">Candidatus Magnetoglobus multicellularis str. Araruama</name>
    <dbReference type="NCBI Taxonomy" id="890399"/>
    <lineage>
        <taxon>Bacteria</taxon>
        <taxon>Pseudomonadati</taxon>
        <taxon>Thermodesulfobacteriota</taxon>
        <taxon>Desulfobacteria</taxon>
        <taxon>Desulfobacterales</taxon>
        <taxon>Desulfobacteraceae</taxon>
        <taxon>Candidatus Magnetoglobus</taxon>
    </lineage>
</organism>
<dbReference type="EMBL" id="ATBP01001036">
    <property type="protein sequence ID" value="ETR68202.1"/>
    <property type="molecule type" value="Genomic_DNA"/>
</dbReference>
<dbReference type="Gene3D" id="2.40.160.50">
    <property type="entry name" value="membrane protein fhac: a member of the omp85/tpsb transporter family"/>
    <property type="match status" value="1"/>
</dbReference>
<sequence length="458" mass="52050">MEGVGSGDFYNSFNIINYGVDAAMAKINQITPFSLIEADYKQYINNHRSNRKCNVPIAFIKMNNAGNKSADVIKKAIKTKPVNGTINFDQLENELLYIAKIYDYEMVDYHLSKNIETNQWGIEVNAKEKSWGPKYINFGLTVESDLKKESNFNLLVLYKKKEQNYLGGESLIHACFGDGRYLSYEFYQPLDAKRNFFITPHLSYSKKAANYRLSDSLEPFNCVNIKEHIGFDFGCRIGDNSEIRAGYLFKRIQYEKYDLWSTNQIFINKQKHGMLKLQIAFDNLDSAYFPSKGLSFKSYYYYQSKNWGSDVKESGIVFSGILPISFYKNTTVINKLRTKVPLNNASDLPGGTDSLGGFLKISGFEMDSLVGNYYLLYNLIFQRKILELPMVFGKGVYLGASLDAGNIWLNHRAINKDDLIMGTSVFVGAETFLGPIYLAAGFAEYGKSSAYINIGQHF</sequence>
<feature type="domain" description="Bacterial surface antigen (D15)" evidence="3">
    <location>
        <begin position="229"/>
        <end position="457"/>
    </location>
</feature>
<evidence type="ECO:0000313" key="5">
    <source>
        <dbReference type="Proteomes" id="UP000189670"/>
    </source>
</evidence>
<evidence type="ECO:0000313" key="4">
    <source>
        <dbReference type="EMBL" id="ETR68202.1"/>
    </source>
</evidence>
<dbReference type="InterPro" id="IPR000184">
    <property type="entry name" value="Bac_surfAg_D15"/>
</dbReference>
<dbReference type="AlphaFoldDB" id="A0A1V1P004"/>
<reference evidence="5" key="1">
    <citation type="submission" date="2012-11" db="EMBL/GenBank/DDBJ databases">
        <authorList>
            <person name="Lucero-Rivera Y.E."/>
            <person name="Tovar-Ramirez D."/>
        </authorList>
    </citation>
    <scope>NUCLEOTIDE SEQUENCE [LARGE SCALE GENOMIC DNA]</scope>
    <source>
        <strain evidence="5">Araruama</strain>
    </source>
</reference>
<dbReference type="GO" id="GO:0019867">
    <property type="term" value="C:outer membrane"/>
    <property type="evidence" value="ECO:0007669"/>
    <property type="project" value="InterPro"/>
</dbReference>
<protein>
    <submittedName>
        <fullName evidence="4">Patatin</fullName>
    </submittedName>
</protein>
<evidence type="ECO:0000259" key="3">
    <source>
        <dbReference type="Pfam" id="PF01103"/>
    </source>
</evidence>
<comment type="caution">
    <text evidence="4">The sequence shown here is derived from an EMBL/GenBank/DDBJ whole genome shotgun (WGS) entry which is preliminary data.</text>
</comment>
<name>A0A1V1P004_9BACT</name>